<proteinExistence type="predicted"/>
<dbReference type="EMBL" id="JBANQN010000011">
    <property type="protein sequence ID" value="KAK6775811.1"/>
    <property type="molecule type" value="Genomic_DNA"/>
</dbReference>
<dbReference type="Proteomes" id="UP001371456">
    <property type="component" value="Unassembled WGS sequence"/>
</dbReference>
<evidence type="ECO:0000313" key="2">
    <source>
        <dbReference type="Proteomes" id="UP001371456"/>
    </source>
</evidence>
<protein>
    <submittedName>
        <fullName evidence="1">Uncharacterized protein</fullName>
    </submittedName>
</protein>
<comment type="caution">
    <text evidence="1">The sequence shown here is derived from an EMBL/GenBank/DDBJ whole genome shotgun (WGS) entry which is preliminary data.</text>
</comment>
<evidence type="ECO:0000313" key="1">
    <source>
        <dbReference type="EMBL" id="KAK6775811.1"/>
    </source>
</evidence>
<organism evidence="1 2">
    <name type="scientific">Solanum bulbocastanum</name>
    <name type="common">Wild potato</name>
    <dbReference type="NCBI Taxonomy" id="147425"/>
    <lineage>
        <taxon>Eukaryota</taxon>
        <taxon>Viridiplantae</taxon>
        <taxon>Streptophyta</taxon>
        <taxon>Embryophyta</taxon>
        <taxon>Tracheophyta</taxon>
        <taxon>Spermatophyta</taxon>
        <taxon>Magnoliopsida</taxon>
        <taxon>eudicotyledons</taxon>
        <taxon>Gunneridae</taxon>
        <taxon>Pentapetalae</taxon>
        <taxon>asterids</taxon>
        <taxon>lamiids</taxon>
        <taxon>Solanales</taxon>
        <taxon>Solanaceae</taxon>
        <taxon>Solanoideae</taxon>
        <taxon>Solaneae</taxon>
        <taxon>Solanum</taxon>
    </lineage>
</organism>
<reference evidence="1 2" key="1">
    <citation type="submission" date="2024-02" db="EMBL/GenBank/DDBJ databases">
        <title>de novo genome assembly of Solanum bulbocastanum strain 11H21.</title>
        <authorList>
            <person name="Hosaka A.J."/>
        </authorList>
    </citation>
    <scope>NUCLEOTIDE SEQUENCE [LARGE SCALE GENOMIC DNA]</scope>
    <source>
        <tissue evidence="1">Young leaves</tissue>
    </source>
</reference>
<accession>A0AAN8Y1J0</accession>
<keyword evidence="2" id="KW-1185">Reference proteome</keyword>
<sequence length="11" mass="1275">MATLYVDPVYC</sequence>
<gene>
    <name evidence="1" type="ORF">RDI58_026812</name>
</gene>
<name>A0AAN8Y1J0_SOLBU</name>